<accession>A0A1C7LUN0</accession>
<sequence>MRRATSSSSAAAPSLSHRKRIAREQLLKSLEILGPLSAPLPPELPPSPPPSPATSPRSKRKLEADLDQGRSKKPRTSLETSSVRPSLSQPRPRSIKSEPEEDGELKEEPVAIPDPVAAPTSSLPVRRPRRGVPHLDDKDLNEAHDKFFSNARLLKYSGGERLLSTFPATASNYKPLADPSPVGSSYYKNGEVIARLETIDALVHFAYSIWTKDYNLKTCYRRTWDTMKDMIALNKPYWEHGGEREKVFFGLITMIQGYISARRIRYMVKGAHAETQRLMTRFNIYASASMKRAAAEAAKAQSQTEAQAQPQSQAPPTPQDTFLPCGRVDEQLEFHAADIEHYTKHKCHLGGLGAECTA</sequence>
<feature type="compositionally biased region" description="Polar residues" evidence="1">
    <location>
        <begin position="77"/>
        <end position="91"/>
    </location>
</feature>
<evidence type="ECO:0000313" key="2">
    <source>
        <dbReference type="EMBL" id="OBZ68198.1"/>
    </source>
</evidence>
<reference evidence="2 3" key="1">
    <citation type="submission" date="2016-03" db="EMBL/GenBank/DDBJ databases">
        <title>Whole genome sequencing of Grifola frondosa 9006-11.</title>
        <authorList>
            <person name="Min B."/>
            <person name="Park H."/>
            <person name="Kim J.-G."/>
            <person name="Cho H."/>
            <person name="Oh Y.-L."/>
            <person name="Kong W.-S."/>
            <person name="Choi I.-G."/>
        </authorList>
    </citation>
    <scope>NUCLEOTIDE SEQUENCE [LARGE SCALE GENOMIC DNA]</scope>
    <source>
        <strain evidence="2 3">9006-11</strain>
    </source>
</reference>
<dbReference type="EMBL" id="LUGG01000022">
    <property type="protein sequence ID" value="OBZ68198.1"/>
    <property type="molecule type" value="Genomic_DNA"/>
</dbReference>
<dbReference type="Proteomes" id="UP000092993">
    <property type="component" value="Unassembled WGS sequence"/>
</dbReference>
<evidence type="ECO:0000256" key="1">
    <source>
        <dbReference type="SAM" id="MobiDB-lite"/>
    </source>
</evidence>
<dbReference type="AlphaFoldDB" id="A0A1C7LUN0"/>
<feature type="compositionally biased region" description="Low complexity" evidence="1">
    <location>
        <begin position="1"/>
        <end position="15"/>
    </location>
</feature>
<feature type="compositionally biased region" description="Basic and acidic residues" evidence="1">
    <location>
        <begin position="61"/>
        <end position="70"/>
    </location>
</feature>
<keyword evidence="3" id="KW-1185">Reference proteome</keyword>
<evidence type="ECO:0000313" key="3">
    <source>
        <dbReference type="Proteomes" id="UP000092993"/>
    </source>
</evidence>
<feature type="compositionally biased region" description="Pro residues" evidence="1">
    <location>
        <begin position="38"/>
        <end position="53"/>
    </location>
</feature>
<organism evidence="2 3">
    <name type="scientific">Grifola frondosa</name>
    <name type="common">Maitake</name>
    <name type="synonym">Polyporus frondosus</name>
    <dbReference type="NCBI Taxonomy" id="5627"/>
    <lineage>
        <taxon>Eukaryota</taxon>
        <taxon>Fungi</taxon>
        <taxon>Dikarya</taxon>
        <taxon>Basidiomycota</taxon>
        <taxon>Agaricomycotina</taxon>
        <taxon>Agaricomycetes</taxon>
        <taxon>Polyporales</taxon>
        <taxon>Grifolaceae</taxon>
        <taxon>Grifola</taxon>
    </lineage>
</organism>
<feature type="region of interest" description="Disordered" evidence="1">
    <location>
        <begin position="1"/>
        <end position="138"/>
    </location>
</feature>
<feature type="compositionally biased region" description="Low complexity" evidence="1">
    <location>
        <begin position="296"/>
        <end position="312"/>
    </location>
</feature>
<comment type="caution">
    <text evidence="2">The sequence shown here is derived from an EMBL/GenBank/DDBJ whole genome shotgun (WGS) entry which is preliminary data.</text>
</comment>
<dbReference type="OrthoDB" id="3238644at2759"/>
<feature type="region of interest" description="Disordered" evidence="1">
    <location>
        <begin position="296"/>
        <end position="322"/>
    </location>
</feature>
<gene>
    <name evidence="2" type="ORF">A0H81_11802</name>
</gene>
<protein>
    <submittedName>
        <fullName evidence="2">Uncharacterized protein</fullName>
    </submittedName>
</protein>
<name>A0A1C7LUN0_GRIFR</name>
<proteinExistence type="predicted"/>